<keyword evidence="3" id="KW-1185">Reference proteome</keyword>
<sequence>LGPPMHNLVNIPLLVCLNMACPDLRVGRTEVLGPFPTADNNVDANLTSEGGEYEKPEGKCIIVNGLVVGCTCHTSNMLVYGNINAIYAAVCGDNCGGSNDCPKPPTGWAQCQPFSVCTIGCSNNEDCPGFCLDSGKQGKYCSFRT</sequence>
<dbReference type="InParanoid" id="C5LEA4"/>
<gene>
    <name evidence="2" type="ORF">Pmar_PMAR027973</name>
</gene>
<evidence type="ECO:0000313" key="2">
    <source>
        <dbReference type="EMBL" id="EER04939.1"/>
    </source>
</evidence>
<feature type="chain" id="PRO_5002954451" evidence="1">
    <location>
        <begin position="21"/>
        <end position="145"/>
    </location>
</feature>
<protein>
    <submittedName>
        <fullName evidence="2">Uncharacterized protein</fullName>
    </submittedName>
</protein>
<name>C5LEA4_PERM5</name>
<dbReference type="AlphaFoldDB" id="C5LEA4"/>
<keyword evidence="1" id="KW-0732">Signal</keyword>
<dbReference type="RefSeq" id="XP_002773123.1">
    <property type="nucleotide sequence ID" value="XM_002773077.1"/>
</dbReference>
<dbReference type="GeneID" id="9050446"/>
<proteinExistence type="predicted"/>
<accession>C5LEA4</accession>
<feature type="non-terminal residue" evidence="2">
    <location>
        <position position="1"/>
    </location>
</feature>
<feature type="signal peptide" evidence="1">
    <location>
        <begin position="1"/>
        <end position="20"/>
    </location>
</feature>
<evidence type="ECO:0000313" key="3">
    <source>
        <dbReference type="Proteomes" id="UP000007800"/>
    </source>
</evidence>
<evidence type="ECO:0000256" key="1">
    <source>
        <dbReference type="SAM" id="SignalP"/>
    </source>
</evidence>
<dbReference type="OrthoDB" id="4405280at2759"/>
<dbReference type="Proteomes" id="UP000007800">
    <property type="component" value="Unassembled WGS sequence"/>
</dbReference>
<organism evidence="3">
    <name type="scientific">Perkinsus marinus (strain ATCC 50983 / TXsc)</name>
    <dbReference type="NCBI Taxonomy" id="423536"/>
    <lineage>
        <taxon>Eukaryota</taxon>
        <taxon>Sar</taxon>
        <taxon>Alveolata</taxon>
        <taxon>Perkinsozoa</taxon>
        <taxon>Perkinsea</taxon>
        <taxon>Perkinsida</taxon>
        <taxon>Perkinsidae</taxon>
        <taxon>Perkinsus</taxon>
    </lineage>
</organism>
<reference evidence="2 3" key="1">
    <citation type="submission" date="2008-07" db="EMBL/GenBank/DDBJ databases">
        <authorList>
            <person name="El-Sayed N."/>
            <person name="Caler E."/>
            <person name="Inman J."/>
            <person name="Amedeo P."/>
            <person name="Hass B."/>
            <person name="Wortman J."/>
        </authorList>
    </citation>
    <scope>NUCLEOTIDE SEQUENCE [LARGE SCALE GENOMIC DNA]</scope>
    <source>
        <strain evidence="3">ATCC 50983 / TXsc</strain>
    </source>
</reference>
<dbReference type="EMBL" id="GG681186">
    <property type="protein sequence ID" value="EER04939.1"/>
    <property type="molecule type" value="Genomic_DNA"/>
</dbReference>